<keyword evidence="2" id="KW-1133">Transmembrane helix</keyword>
<evidence type="ECO:0000259" key="5">
    <source>
        <dbReference type="PROSITE" id="PS50887"/>
    </source>
</evidence>
<dbReference type="SUPFAM" id="SSF55073">
    <property type="entry name" value="Nucleotide cyclase"/>
    <property type="match status" value="1"/>
</dbReference>
<dbReference type="AlphaFoldDB" id="A0A2G9C499"/>
<evidence type="ECO:0000259" key="3">
    <source>
        <dbReference type="PROSITE" id="PS50112"/>
    </source>
</evidence>
<dbReference type="GO" id="GO:0003824">
    <property type="term" value="F:catalytic activity"/>
    <property type="evidence" value="ECO:0007669"/>
    <property type="project" value="UniProtKB-ARBA"/>
</dbReference>
<dbReference type="Gene3D" id="3.30.70.270">
    <property type="match status" value="1"/>
</dbReference>
<dbReference type="PANTHER" id="PTHR46663:SF2">
    <property type="entry name" value="GGDEF DOMAIN-CONTAINING PROTEIN"/>
    <property type="match status" value="1"/>
</dbReference>
<dbReference type="CDD" id="cd01949">
    <property type="entry name" value="GGDEF"/>
    <property type="match status" value="1"/>
</dbReference>
<dbReference type="InterPro" id="IPR000014">
    <property type="entry name" value="PAS"/>
</dbReference>
<accession>A0A2G9C499</accession>
<dbReference type="Gene3D" id="6.10.340.10">
    <property type="match status" value="1"/>
</dbReference>
<dbReference type="PANTHER" id="PTHR46663">
    <property type="entry name" value="DIGUANYLATE CYCLASE DGCT-RELATED"/>
    <property type="match status" value="1"/>
</dbReference>
<dbReference type="SMART" id="SM00267">
    <property type="entry name" value="GGDEF"/>
    <property type="match status" value="1"/>
</dbReference>
<dbReference type="FunFam" id="3.30.70.270:FF:000001">
    <property type="entry name" value="Diguanylate cyclase domain protein"/>
    <property type="match status" value="1"/>
</dbReference>
<dbReference type="InterPro" id="IPR003660">
    <property type="entry name" value="HAMP_dom"/>
</dbReference>
<gene>
    <name evidence="6" type="ORF">CS062_20725</name>
</gene>
<dbReference type="Gene3D" id="3.30.450.20">
    <property type="entry name" value="PAS domain"/>
    <property type="match status" value="2"/>
</dbReference>
<evidence type="ECO:0000313" key="6">
    <source>
        <dbReference type="EMBL" id="PIM51243.1"/>
    </source>
</evidence>
<dbReference type="CDD" id="cd00130">
    <property type="entry name" value="PAS"/>
    <property type="match status" value="1"/>
</dbReference>
<dbReference type="InterPro" id="IPR052163">
    <property type="entry name" value="DGC-Regulatory_Protein"/>
</dbReference>
<evidence type="ECO:0000313" key="7">
    <source>
        <dbReference type="Proteomes" id="UP000231501"/>
    </source>
</evidence>
<evidence type="ECO:0008006" key="8">
    <source>
        <dbReference type="Google" id="ProtNLM"/>
    </source>
</evidence>
<dbReference type="Pfam" id="PF08448">
    <property type="entry name" value="PAS_4"/>
    <property type="match status" value="1"/>
</dbReference>
<feature type="region of interest" description="Disordered" evidence="1">
    <location>
        <begin position="150"/>
        <end position="173"/>
    </location>
</feature>
<evidence type="ECO:0000259" key="4">
    <source>
        <dbReference type="PROSITE" id="PS50885"/>
    </source>
</evidence>
<dbReference type="PROSITE" id="PS50112">
    <property type="entry name" value="PAS"/>
    <property type="match status" value="1"/>
</dbReference>
<feature type="domain" description="HAMP" evidence="4">
    <location>
        <begin position="575"/>
        <end position="627"/>
    </location>
</feature>
<feature type="region of interest" description="Disordered" evidence="1">
    <location>
        <begin position="233"/>
        <end position="263"/>
    </location>
</feature>
<feature type="domain" description="GGDEF" evidence="5">
    <location>
        <begin position="812"/>
        <end position="944"/>
    </location>
</feature>
<keyword evidence="2" id="KW-0812">Transmembrane</keyword>
<feature type="domain" description="PAS" evidence="3">
    <location>
        <begin position="657"/>
        <end position="710"/>
    </location>
</feature>
<dbReference type="PROSITE" id="PS50885">
    <property type="entry name" value="HAMP"/>
    <property type="match status" value="1"/>
</dbReference>
<protein>
    <recommendedName>
        <fullName evidence="8">Diguanylate cyclase</fullName>
    </recommendedName>
</protein>
<sequence length="944" mass="102273">MPDQVHAGDVRIDAQRQVQSLHRRLVLRIREDLLGRDQAGLHDVVVVVDVPEEAVERGDALAQAAFEHAPFVGGDDARDGVEGDQALGAGFVAVDGEGDADLVEQQVGLGPLLRERLGRLRMQPVREGLVAGPDRAALQQHLVVMAGGRKGQRMHGVSRDGPPPGGGPAGQVARPVPSATPLPGRHGPELDRFWCACKACPVAVPPQVHSSPAAGAVALSRVAAGRRSRYNPAMHDHSQALPPPPTPGRPGGSAAAGGHDGFIPPRGSRASLGRWLTAMVLAAVATALLITALLIENFARAHAERRAVESLRQVAVDFRDALDRGMAQQFKEVRVLAQLEPFRRFDDPEAMRRALDQVQVGFDHFAWLGVTDAQGKVLAAAGGLLDGVDVSKRPWWQGARGGQPFVGDVHAALLLEKLLPRQNEPWRFVDFAVPLLDGRGQLQGVFGVHLSWGWARQIKSELIDATMASHQADALVLGKDGVVILGPSDHEGRKMPIGAESGQGLRHHEAGGVDYFAVSVPSQGYGPYPGLGWTVLVRQPVAVALADYYGLRRQIALSAILMLALAVPLSWWLARRMSRPLRELAAAIAQRRHLSEDHLPAVGGYREAAVLSQALNDLAHRQADQDRSLAELNASLELRVQARTLELHDALLRQESSERRLRTIADNLPVLISYIDAEQRIRFLNATFRAWMGMAPEEALDRPLADVIGPVLYEQRLPFLKAALAGVRQRFETRSEANGVVRDMLAEYVPDVRPDGSVAGVYTLATDISAFKQVERELDQLSRVDPLTGLPNRRQFESRLSESLARNRRNGRTLALMFLDLDHFKQINDSLGHAAGDVVLRAFADRVRGAIRETDQLCRLAGDEFVLILENLHAPDEAAGVALKVLDAVKAPLTLQGQQLQLSTSIGIACHDGGQEGEVALLGRADDALYAAKAAGRGCWRIAD</sequence>
<dbReference type="Proteomes" id="UP000231501">
    <property type="component" value="Unassembled WGS sequence"/>
</dbReference>
<proteinExistence type="predicted"/>
<dbReference type="InterPro" id="IPR035965">
    <property type="entry name" value="PAS-like_dom_sf"/>
</dbReference>
<dbReference type="GO" id="GO:0016020">
    <property type="term" value="C:membrane"/>
    <property type="evidence" value="ECO:0007669"/>
    <property type="project" value="InterPro"/>
</dbReference>
<feature type="transmembrane region" description="Helical" evidence="2">
    <location>
        <begin position="275"/>
        <end position="295"/>
    </location>
</feature>
<reference evidence="6 7" key="1">
    <citation type="submission" date="2017-11" db="EMBL/GenBank/DDBJ databases">
        <title>Draft genome sequence of Mitsuaria sp. HWN-4.</title>
        <authorList>
            <person name="Gundlapally S.R."/>
        </authorList>
    </citation>
    <scope>NUCLEOTIDE SEQUENCE [LARGE SCALE GENOMIC DNA]</scope>
    <source>
        <strain evidence="6 7">HWN-4</strain>
    </source>
</reference>
<evidence type="ECO:0000256" key="2">
    <source>
        <dbReference type="SAM" id="Phobius"/>
    </source>
</evidence>
<keyword evidence="2" id="KW-0472">Membrane</keyword>
<dbReference type="InterPro" id="IPR013656">
    <property type="entry name" value="PAS_4"/>
</dbReference>
<dbReference type="Pfam" id="PF00990">
    <property type="entry name" value="GGDEF"/>
    <property type="match status" value="1"/>
</dbReference>
<dbReference type="NCBIfam" id="TIGR00254">
    <property type="entry name" value="GGDEF"/>
    <property type="match status" value="1"/>
</dbReference>
<evidence type="ECO:0000256" key="1">
    <source>
        <dbReference type="SAM" id="MobiDB-lite"/>
    </source>
</evidence>
<dbReference type="EMBL" id="PEOG01000073">
    <property type="protein sequence ID" value="PIM51243.1"/>
    <property type="molecule type" value="Genomic_DNA"/>
</dbReference>
<name>A0A2G9C499_9BURK</name>
<dbReference type="InterPro" id="IPR043128">
    <property type="entry name" value="Rev_trsase/Diguanyl_cyclase"/>
</dbReference>
<dbReference type="PROSITE" id="PS50887">
    <property type="entry name" value="GGDEF"/>
    <property type="match status" value="1"/>
</dbReference>
<dbReference type="SMART" id="SM00091">
    <property type="entry name" value="PAS"/>
    <property type="match status" value="1"/>
</dbReference>
<dbReference type="CDD" id="cd12914">
    <property type="entry name" value="PDC1_DGC_like"/>
    <property type="match status" value="1"/>
</dbReference>
<dbReference type="NCBIfam" id="TIGR00229">
    <property type="entry name" value="sensory_box"/>
    <property type="match status" value="1"/>
</dbReference>
<organism evidence="6 7">
    <name type="scientific">Roseateles chitinivorans</name>
    <dbReference type="NCBI Taxonomy" id="2917965"/>
    <lineage>
        <taxon>Bacteria</taxon>
        <taxon>Pseudomonadati</taxon>
        <taxon>Pseudomonadota</taxon>
        <taxon>Betaproteobacteria</taxon>
        <taxon>Burkholderiales</taxon>
        <taxon>Sphaerotilaceae</taxon>
        <taxon>Roseateles</taxon>
    </lineage>
</organism>
<keyword evidence="7" id="KW-1185">Reference proteome</keyword>
<dbReference type="InterPro" id="IPR029787">
    <property type="entry name" value="Nucleotide_cyclase"/>
</dbReference>
<dbReference type="InterPro" id="IPR000160">
    <property type="entry name" value="GGDEF_dom"/>
</dbReference>
<comment type="caution">
    <text evidence="6">The sequence shown here is derived from an EMBL/GenBank/DDBJ whole genome shotgun (WGS) entry which is preliminary data.</text>
</comment>
<feature type="compositionally biased region" description="Gly residues" evidence="1">
    <location>
        <begin position="249"/>
        <end position="260"/>
    </location>
</feature>
<dbReference type="SUPFAM" id="SSF55785">
    <property type="entry name" value="PYP-like sensor domain (PAS domain)"/>
    <property type="match status" value="1"/>
</dbReference>
<feature type="transmembrane region" description="Helical" evidence="2">
    <location>
        <begin position="555"/>
        <end position="574"/>
    </location>
</feature>
<dbReference type="GO" id="GO:0007165">
    <property type="term" value="P:signal transduction"/>
    <property type="evidence" value="ECO:0007669"/>
    <property type="project" value="InterPro"/>
</dbReference>